<gene>
    <name evidence="12" type="primary">nuoB</name>
    <name evidence="17" type="ORF">OO014_10725</name>
</gene>
<evidence type="ECO:0000256" key="10">
    <source>
        <dbReference type="ARBA" id="ARBA00023027"/>
    </source>
</evidence>
<evidence type="ECO:0000256" key="14">
    <source>
        <dbReference type="SAM" id="MobiDB-lite"/>
    </source>
</evidence>
<evidence type="ECO:0000313" key="18">
    <source>
        <dbReference type="Proteomes" id="UP001150259"/>
    </source>
</evidence>
<keyword evidence="6 12" id="KW-0479">Metal-binding</keyword>
<evidence type="ECO:0000256" key="15">
    <source>
        <dbReference type="SAM" id="Phobius"/>
    </source>
</evidence>
<evidence type="ECO:0000256" key="11">
    <source>
        <dbReference type="ARBA" id="ARBA00023136"/>
    </source>
</evidence>
<evidence type="ECO:0000256" key="5">
    <source>
        <dbReference type="ARBA" id="ARBA00022719"/>
    </source>
</evidence>
<dbReference type="NCBIfam" id="NF005012">
    <property type="entry name" value="PRK06411.1"/>
    <property type="match status" value="1"/>
</dbReference>
<comment type="catalytic activity">
    <reaction evidence="12">
        <text>a quinone + NADH + 5 H(+)(in) = a quinol + NAD(+) + 4 H(+)(out)</text>
        <dbReference type="Rhea" id="RHEA:57888"/>
        <dbReference type="ChEBI" id="CHEBI:15378"/>
        <dbReference type="ChEBI" id="CHEBI:24646"/>
        <dbReference type="ChEBI" id="CHEBI:57540"/>
        <dbReference type="ChEBI" id="CHEBI:57945"/>
        <dbReference type="ChEBI" id="CHEBI:132124"/>
    </reaction>
</comment>
<feature type="domain" description="NADH:ubiquinone oxidoreductase-like 20kDa subunit" evidence="16">
    <location>
        <begin position="33"/>
        <end position="142"/>
    </location>
</feature>
<evidence type="ECO:0000256" key="12">
    <source>
        <dbReference type="HAMAP-Rule" id="MF_01356"/>
    </source>
</evidence>
<keyword evidence="9 12" id="KW-0411">Iron-sulfur</keyword>
<keyword evidence="7 12" id="KW-1278">Translocase</keyword>
<sequence length="194" mass="20970">MGVLGEHAPKPIKVLLNWGRRYSLWVFNFGLACCAIEFIATSMARHDFMRLGVIPFAPGPRQADLMIVSGTVTDKMAPAIRRLYDQMPEPKYVISFGACANSGGPYWDSYSVTKGVDTVIPVDVYVPGCPPRPEALLHGIIRLQEQIAQERLSAAKVRGRYAGTRLATAGDVSRPLVGKPETTPAASEPAGDAS</sequence>
<feature type="region of interest" description="Disordered" evidence="14">
    <location>
        <begin position="172"/>
        <end position="194"/>
    </location>
</feature>
<keyword evidence="11 12" id="KW-0472">Membrane</keyword>
<dbReference type="Gene3D" id="3.40.50.12280">
    <property type="match status" value="1"/>
</dbReference>
<keyword evidence="4 12" id="KW-0004">4Fe-4S</keyword>
<dbReference type="SUPFAM" id="SSF56770">
    <property type="entry name" value="HydA/Nqo6-like"/>
    <property type="match status" value="1"/>
</dbReference>
<comment type="caution">
    <text evidence="17">The sequence shown here is derived from an EMBL/GenBank/DDBJ whole genome shotgun (WGS) entry which is preliminary data.</text>
</comment>
<dbReference type="EC" id="7.1.1.-" evidence="12"/>
<feature type="binding site" evidence="12">
    <location>
        <position position="99"/>
    </location>
    <ligand>
        <name>[4Fe-4S] cluster</name>
        <dbReference type="ChEBI" id="CHEBI:49883"/>
    </ligand>
</feature>
<comment type="cofactor">
    <cofactor evidence="12">
        <name>[4Fe-4S] cluster</name>
        <dbReference type="ChEBI" id="CHEBI:49883"/>
    </cofactor>
    <text evidence="12">Binds 1 [4Fe-4S] cluster.</text>
</comment>
<keyword evidence="10 12" id="KW-0520">NAD</keyword>
<dbReference type="InterPro" id="IPR006137">
    <property type="entry name" value="NADH_UbQ_OxRdtase-like_20kDa"/>
</dbReference>
<evidence type="ECO:0000256" key="8">
    <source>
        <dbReference type="ARBA" id="ARBA00023004"/>
    </source>
</evidence>
<dbReference type="PANTHER" id="PTHR11995:SF33">
    <property type="entry name" value="NADH-QUINONE OXIDOREDUCTASE SUBUNIT B 2"/>
    <property type="match status" value="1"/>
</dbReference>
<feature type="binding site" evidence="12">
    <location>
        <position position="33"/>
    </location>
    <ligand>
        <name>[4Fe-4S] cluster</name>
        <dbReference type="ChEBI" id="CHEBI:49883"/>
    </ligand>
</feature>
<keyword evidence="2 12" id="KW-0813">Transport</keyword>
<name>A0ABT5GIQ5_9MICO</name>
<proteinExistence type="inferred from homology"/>
<evidence type="ECO:0000256" key="2">
    <source>
        <dbReference type="ARBA" id="ARBA00022448"/>
    </source>
</evidence>
<evidence type="ECO:0000256" key="3">
    <source>
        <dbReference type="ARBA" id="ARBA00022475"/>
    </source>
</evidence>
<dbReference type="EMBL" id="JAPFQL010000041">
    <property type="protein sequence ID" value="MDC5697735.1"/>
    <property type="molecule type" value="Genomic_DNA"/>
</dbReference>
<dbReference type="HAMAP" id="MF_01356">
    <property type="entry name" value="NDH1_NuoB"/>
    <property type="match status" value="1"/>
</dbReference>
<keyword evidence="18" id="KW-1185">Reference proteome</keyword>
<evidence type="ECO:0000256" key="6">
    <source>
        <dbReference type="ARBA" id="ARBA00022723"/>
    </source>
</evidence>
<keyword evidence="3 12" id="KW-1003">Cell membrane</keyword>
<dbReference type="NCBIfam" id="TIGR01957">
    <property type="entry name" value="nuoB_fam"/>
    <property type="match status" value="1"/>
</dbReference>
<evidence type="ECO:0000256" key="4">
    <source>
        <dbReference type="ARBA" id="ARBA00022485"/>
    </source>
</evidence>
<comment type="subunit">
    <text evidence="12">NDH-1 is composed of 14 different subunits. Subunits NuoB, C, D, E, F, and G constitute the peripheral sector of the complex.</text>
</comment>
<feature type="binding site" evidence="12">
    <location>
        <position position="34"/>
    </location>
    <ligand>
        <name>[4Fe-4S] cluster</name>
        <dbReference type="ChEBI" id="CHEBI:49883"/>
    </ligand>
</feature>
<feature type="transmembrane region" description="Helical" evidence="15">
    <location>
        <begin position="22"/>
        <end position="40"/>
    </location>
</feature>
<organism evidence="17 18">
    <name type="scientific">Intrasporangium calvum</name>
    <dbReference type="NCBI Taxonomy" id="53358"/>
    <lineage>
        <taxon>Bacteria</taxon>
        <taxon>Bacillati</taxon>
        <taxon>Actinomycetota</taxon>
        <taxon>Actinomycetes</taxon>
        <taxon>Micrococcales</taxon>
        <taxon>Intrasporangiaceae</taxon>
        <taxon>Intrasporangium</taxon>
    </lineage>
</organism>
<dbReference type="PROSITE" id="PS01150">
    <property type="entry name" value="COMPLEX1_20K"/>
    <property type="match status" value="1"/>
</dbReference>
<evidence type="ECO:0000259" key="16">
    <source>
        <dbReference type="Pfam" id="PF01058"/>
    </source>
</evidence>
<keyword evidence="15" id="KW-1133">Transmembrane helix</keyword>
<comment type="subcellular location">
    <subcellularLocation>
        <location evidence="12">Cell membrane</location>
        <topology evidence="12">Peripheral membrane protein</topology>
        <orientation evidence="12">Cytoplasmic side</orientation>
    </subcellularLocation>
</comment>
<reference evidence="17 18" key="1">
    <citation type="submission" date="2022-11" db="EMBL/GenBank/DDBJ databases">
        <title>Anaerobic phenanthrene biodegradation by a DNRA strain PheN6.</title>
        <authorList>
            <person name="Zhang Z."/>
        </authorList>
    </citation>
    <scope>NUCLEOTIDE SEQUENCE [LARGE SCALE GENOMIC DNA]</scope>
    <source>
        <strain evidence="17 18">PheN6</strain>
    </source>
</reference>
<keyword evidence="15" id="KW-0812">Transmembrane</keyword>
<dbReference type="Pfam" id="PF01058">
    <property type="entry name" value="Oxidored_q6"/>
    <property type="match status" value="1"/>
</dbReference>
<comment type="function">
    <text evidence="12">NDH-1 shuttles electrons from NADH, via FMN and iron-sulfur (Fe-S) centers, to quinones in the respiratory chain. The immediate electron acceptor for the enzyme in this species is believed to be a menaquinone. Couples the redox reaction to proton translocation (for every two electrons transferred, four hydrogen ions are translocated across the cytoplasmic membrane), and thus conserves the redox energy in a proton gradient.</text>
</comment>
<dbReference type="PANTHER" id="PTHR11995">
    <property type="entry name" value="NADH DEHYDROGENASE"/>
    <property type="match status" value="1"/>
</dbReference>
<keyword evidence="5 12" id="KW-0874">Quinone</keyword>
<protein>
    <recommendedName>
        <fullName evidence="12">NADH-quinone oxidoreductase subunit B</fullName>
        <ecNumber evidence="12">7.1.1.-</ecNumber>
    </recommendedName>
    <alternativeName>
        <fullName evidence="12">NADH dehydrogenase I subunit B</fullName>
    </alternativeName>
    <alternativeName>
        <fullName evidence="12">NDH-1 subunit B</fullName>
    </alternativeName>
</protein>
<comment type="similarity">
    <text evidence="1 12 13">Belongs to the complex I 20 kDa subunit family.</text>
</comment>
<evidence type="ECO:0000256" key="9">
    <source>
        <dbReference type="ARBA" id="ARBA00023014"/>
    </source>
</evidence>
<evidence type="ECO:0000256" key="1">
    <source>
        <dbReference type="ARBA" id="ARBA00009173"/>
    </source>
</evidence>
<accession>A0ABT5GIQ5</accession>
<dbReference type="InterPro" id="IPR006138">
    <property type="entry name" value="NADH_UQ_OxRdtase_20Kd_su"/>
</dbReference>
<evidence type="ECO:0000256" key="7">
    <source>
        <dbReference type="ARBA" id="ARBA00022967"/>
    </source>
</evidence>
<evidence type="ECO:0000256" key="13">
    <source>
        <dbReference type="RuleBase" id="RU004464"/>
    </source>
</evidence>
<evidence type="ECO:0000313" key="17">
    <source>
        <dbReference type="EMBL" id="MDC5697735.1"/>
    </source>
</evidence>
<feature type="binding site" evidence="12">
    <location>
        <position position="129"/>
    </location>
    <ligand>
        <name>[4Fe-4S] cluster</name>
        <dbReference type="ChEBI" id="CHEBI:49883"/>
    </ligand>
</feature>
<dbReference type="Proteomes" id="UP001150259">
    <property type="component" value="Unassembled WGS sequence"/>
</dbReference>
<keyword evidence="8 12" id="KW-0408">Iron</keyword>